<feature type="signal peptide" evidence="1">
    <location>
        <begin position="1"/>
        <end position="22"/>
    </location>
</feature>
<dbReference type="EMBL" id="JRES01000973">
    <property type="protein sequence ID" value="KNC26648.1"/>
    <property type="molecule type" value="Genomic_DNA"/>
</dbReference>
<gene>
    <name evidence="2" type="ORF">FF38_01342</name>
</gene>
<evidence type="ECO:0000313" key="3">
    <source>
        <dbReference type="Proteomes" id="UP000037069"/>
    </source>
</evidence>
<accession>A0A0L0C2R9</accession>
<proteinExistence type="predicted"/>
<feature type="chain" id="PRO_5005535681" evidence="1">
    <location>
        <begin position="23"/>
        <end position="174"/>
    </location>
</feature>
<keyword evidence="3" id="KW-1185">Reference proteome</keyword>
<evidence type="ECO:0000256" key="1">
    <source>
        <dbReference type="SAM" id="SignalP"/>
    </source>
</evidence>
<keyword evidence="1" id="KW-0732">Signal</keyword>
<dbReference type="Proteomes" id="UP000037069">
    <property type="component" value="Unassembled WGS sequence"/>
</dbReference>
<evidence type="ECO:0000313" key="2">
    <source>
        <dbReference type="EMBL" id="KNC26648.1"/>
    </source>
</evidence>
<comment type="caution">
    <text evidence="2">The sequence shown here is derived from an EMBL/GenBank/DDBJ whole genome shotgun (WGS) entry which is preliminary data.</text>
</comment>
<name>A0A0L0C2R9_LUCCU</name>
<reference evidence="2 3" key="1">
    <citation type="journal article" date="2015" name="Nat. Commun.">
        <title>Lucilia cuprina genome unlocks parasitic fly biology to underpin future interventions.</title>
        <authorList>
            <person name="Anstead C.A."/>
            <person name="Korhonen P.K."/>
            <person name="Young N.D."/>
            <person name="Hall R.S."/>
            <person name="Jex A.R."/>
            <person name="Murali S.C."/>
            <person name="Hughes D.S."/>
            <person name="Lee S.F."/>
            <person name="Perry T."/>
            <person name="Stroehlein A.J."/>
            <person name="Ansell B.R."/>
            <person name="Breugelmans B."/>
            <person name="Hofmann A."/>
            <person name="Qu J."/>
            <person name="Dugan S."/>
            <person name="Lee S.L."/>
            <person name="Chao H."/>
            <person name="Dinh H."/>
            <person name="Han Y."/>
            <person name="Doddapaneni H.V."/>
            <person name="Worley K.C."/>
            <person name="Muzny D.M."/>
            <person name="Ioannidis P."/>
            <person name="Waterhouse R.M."/>
            <person name="Zdobnov E.M."/>
            <person name="James P.J."/>
            <person name="Bagnall N.H."/>
            <person name="Kotze A.C."/>
            <person name="Gibbs R.A."/>
            <person name="Richards S."/>
            <person name="Batterham P."/>
            <person name="Gasser R.B."/>
        </authorList>
    </citation>
    <scope>NUCLEOTIDE SEQUENCE [LARGE SCALE GENOMIC DNA]</scope>
    <source>
        <strain evidence="2 3">LS</strain>
        <tissue evidence="2">Full body</tissue>
    </source>
</reference>
<sequence length="174" mass="18769">MGILRLATFIEFTVFTIEVVDGDTTSCVVFEGDGVLLEDDDDEPPEGGAEEPSPELQLLMLPGIVPAEPDPNFFLVEKNIKIKLTSGGNGFWRCFGIDGWEKRPLCVADDEFDDAVGGPRYDFSTEVADDVDWRPFGMCVVAGGSNEPDGGPLGGAIPLLKRFTGCPGYPPRPL</sequence>
<organism evidence="2 3">
    <name type="scientific">Lucilia cuprina</name>
    <name type="common">Green bottle fly</name>
    <name type="synonym">Australian sheep blowfly</name>
    <dbReference type="NCBI Taxonomy" id="7375"/>
    <lineage>
        <taxon>Eukaryota</taxon>
        <taxon>Metazoa</taxon>
        <taxon>Ecdysozoa</taxon>
        <taxon>Arthropoda</taxon>
        <taxon>Hexapoda</taxon>
        <taxon>Insecta</taxon>
        <taxon>Pterygota</taxon>
        <taxon>Neoptera</taxon>
        <taxon>Endopterygota</taxon>
        <taxon>Diptera</taxon>
        <taxon>Brachycera</taxon>
        <taxon>Muscomorpha</taxon>
        <taxon>Oestroidea</taxon>
        <taxon>Calliphoridae</taxon>
        <taxon>Luciliinae</taxon>
        <taxon>Lucilia</taxon>
    </lineage>
</organism>
<dbReference type="AlphaFoldDB" id="A0A0L0C2R9"/>
<protein>
    <submittedName>
        <fullName evidence="2">Uncharacterized protein</fullName>
    </submittedName>
</protein>